<sequence length="108" mass="12403">MTCLKQRQIFPRPQAQVADETGCVSVKCLFARSSRLFMFGYFLVPSIFPVLLFFFCFALFGCLLLLCFVASLKFPPSDSFYHLCRMKIPSSSVISLSFFLFLSFAFFK</sequence>
<dbReference type="RefSeq" id="XP_011778893.1">
    <property type="nucleotide sequence ID" value="XM_011780591.1"/>
</dbReference>
<evidence type="ECO:0000313" key="2">
    <source>
        <dbReference type="EMBL" id="CBH16629.1"/>
    </source>
</evidence>
<gene>
    <name evidence="2" type="ORF">TbgDal_X17320</name>
</gene>
<feature type="transmembrane region" description="Helical" evidence="1">
    <location>
        <begin position="39"/>
        <end position="72"/>
    </location>
</feature>
<accession>D0A071</accession>
<dbReference type="EMBL" id="FN554973">
    <property type="protein sequence ID" value="CBH16629.1"/>
    <property type="molecule type" value="Genomic_DNA"/>
</dbReference>
<keyword evidence="1" id="KW-0812">Transmembrane</keyword>
<keyword evidence="1" id="KW-0472">Membrane</keyword>
<dbReference type="GeneID" id="23864968"/>
<proteinExistence type="predicted"/>
<protein>
    <submittedName>
        <fullName evidence="2">Uncharacterized protein</fullName>
    </submittedName>
</protein>
<dbReference type="AlphaFoldDB" id="D0A071"/>
<feature type="transmembrane region" description="Helical" evidence="1">
    <location>
        <begin position="88"/>
        <end position="107"/>
    </location>
</feature>
<name>D0A071_TRYB9</name>
<evidence type="ECO:0000313" key="3">
    <source>
        <dbReference type="Proteomes" id="UP000002316"/>
    </source>
</evidence>
<evidence type="ECO:0000256" key="1">
    <source>
        <dbReference type="SAM" id="Phobius"/>
    </source>
</evidence>
<keyword evidence="1" id="KW-1133">Transmembrane helix</keyword>
<dbReference type="KEGG" id="tbg:TbgDal_X17320"/>
<organism evidence="2 3">
    <name type="scientific">Trypanosoma brucei gambiense (strain MHOM/CI/86/DAL972)</name>
    <dbReference type="NCBI Taxonomy" id="679716"/>
    <lineage>
        <taxon>Eukaryota</taxon>
        <taxon>Discoba</taxon>
        <taxon>Euglenozoa</taxon>
        <taxon>Kinetoplastea</taxon>
        <taxon>Metakinetoplastina</taxon>
        <taxon>Trypanosomatida</taxon>
        <taxon>Trypanosomatidae</taxon>
        <taxon>Trypanosoma</taxon>
    </lineage>
</organism>
<dbReference type="Proteomes" id="UP000002316">
    <property type="component" value="Chromosome 10"/>
</dbReference>
<reference evidence="3" key="1">
    <citation type="journal article" date="2010" name="PLoS Negl. Trop. Dis.">
        <title>The genome sequence of Trypanosoma brucei gambiense, causative agent of chronic human african trypanosomiasis.</title>
        <authorList>
            <person name="Jackson A.P."/>
            <person name="Sanders M."/>
            <person name="Berry A."/>
            <person name="McQuillan J."/>
            <person name="Aslett M.A."/>
            <person name="Quail M.A."/>
            <person name="Chukualim B."/>
            <person name="Capewell P."/>
            <person name="MacLeod A."/>
            <person name="Melville S.E."/>
            <person name="Gibson W."/>
            <person name="Barry J.D."/>
            <person name="Berriman M."/>
            <person name="Hertz-Fowler C."/>
        </authorList>
    </citation>
    <scope>NUCLEOTIDE SEQUENCE [LARGE SCALE GENOMIC DNA]</scope>
    <source>
        <strain evidence="3">MHOM/CI/86/DAL972</strain>
    </source>
</reference>